<evidence type="ECO:0000313" key="2">
    <source>
        <dbReference type="EMBL" id="MBB4692936.1"/>
    </source>
</evidence>
<sequence>MLADLLLTRVVLPAGWALPLVLVRLGRQSPLAALDESATVAAGTKPVAEDASVVAPPGRSPWQKTRA</sequence>
<feature type="region of interest" description="Disordered" evidence="1">
    <location>
        <begin position="47"/>
        <end position="67"/>
    </location>
</feature>
<organism evidence="2 3">
    <name type="scientific">Paractinoplanes abujensis</name>
    <dbReference type="NCBI Taxonomy" id="882441"/>
    <lineage>
        <taxon>Bacteria</taxon>
        <taxon>Bacillati</taxon>
        <taxon>Actinomycetota</taxon>
        <taxon>Actinomycetes</taxon>
        <taxon>Micromonosporales</taxon>
        <taxon>Micromonosporaceae</taxon>
        <taxon>Paractinoplanes</taxon>
    </lineage>
</organism>
<proteinExistence type="predicted"/>
<evidence type="ECO:0000256" key="1">
    <source>
        <dbReference type="SAM" id="MobiDB-lite"/>
    </source>
</evidence>
<evidence type="ECO:0000313" key="3">
    <source>
        <dbReference type="Proteomes" id="UP000542742"/>
    </source>
</evidence>
<comment type="caution">
    <text evidence="2">The sequence shown here is derived from an EMBL/GenBank/DDBJ whole genome shotgun (WGS) entry which is preliminary data.</text>
</comment>
<keyword evidence="3" id="KW-1185">Reference proteome</keyword>
<dbReference type="EMBL" id="JACHMF010000001">
    <property type="protein sequence ID" value="MBB4692936.1"/>
    <property type="molecule type" value="Genomic_DNA"/>
</dbReference>
<gene>
    <name evidence="2" type="ORF">BKA14_003084</name>
</gene>
<dbReference type="AlphaFoldDB" id="A0A7W7G3N2"/>
<reference evidence="2 3" key="1">
    <citation type="submission" date="2020-08" db="EMBL/GenBank/DDBJ databases">
        <title>Sequencing the genomes of 1000 actinobacteria strains.</title>
        <authorList>
            <person name="Klenk H.-P."/>
        </authorList>
    </citation>
    <scope>NUCLEOTIDE SEQUENCE [LARGE SCALE GENOMIC DNA]</scope>
    <source>
        <strain evidence="2 3">DSM 45518</strain>
    </source>
</reference>
<dbReference type="Proteomes" id="UP000542742">
    <property type="component" value="Unassembled WGS sequence"/>
</dbReference>
<accession>A0A7W7G3N2</accession>
<name>A0A7W7G3N2_9ACTN</name>
<dbReference type="RefSeq" id="WP_184951607.1">
    <property type="nucleotide sequence ID" value="NZ_BOMC01000061.1"/>
</dbReference>
<protein>
    <submittedName>
        <fullName evidence="2">Uncharacterized protein</fullName>
    </submittedName>
</protein>